<keyword evidence="4" id="KW-0548">Nucleotidyltransferase</keyword>
<dbReference type="GO" id="GO:0009298">
    <property type="term" value="P:GDP-mannose biosynthetic process"/>
    <property type="evidence" value="ECO:0007669"/>
    <property type="project" value="TreeGrafter"/>
</dbReference>
<dbReference type="Gene3D" id="3.90.550.10">
    <property type="entry name" value="Spore Coat Polysaccharide Biosynthesis Protein SpsA, Chain A"/>
    <property type="match status" value="1"/>
</dbReference>
<dbReference type="PANTHER" id="PTHR46390">
    <property type="entry name" value="MANNOSE-1-PHOSPHATE GUANYLYLTRANSFERASE"/>
    <property type="match status" value="1"/>
</dbReference>
<comment type="caution">
    <text evidence="4">The sequence shown here is derived from an EMBL/GenBank/DDBJ whole genome shotgun (WGS) entry which is preliminary data.</text>
</comment>
<sequence>MELVLLSGGSGKRLWPLSNQARSKQFLPLLEKPDGSMESMVQRVVRQVNEAGLTSQITLATNASQWDIITNQLGDRVSVVTEPERRDTFPAIALAASYLKQVKGCTDEEVVVIMPCDPYTERGYFEAIGRMAAAVEQQVADLVLMGITPTYPSAKYGYVVPEPVPILSDGFLYSSPSAASEAPRNVLRFTEKPSVEVAEQLLAQGALWNGGVFAFRLGYMMKLLRRYVQTDSFEETRARYAEFPKISFDYEVAEKATSVAVVPYTGEWKDLGTWNTLTDELHRPVIGNAVMGPKCVNAHVINELQHPIFVDGLQDVVVAACPDGILVCAKKETENIKKYVENLSARPRYEERRWGSYRVLDESHYGDGNHSLTKSITLLAGRSSSYQVHRHRREVWTFVEGEGYVVLDGLERKVQAGDVVVVPQDCWHAIRAFSRLTLVEVQSGYPLVEEDVERRPYKWKASL</sequence>
<dbReference type="GO" id="GO:0016853">
    <property type="term" value="F:isomerase activity"/>
    <property type="evidence" value="ECO:0007669"/>
    <property type="project" value="UniProtKB-KW"/>
</dbReference>
<dbReference type="InterPro" id="IPR011051">
    <property type="entry name" value="RmlC_Cupin_sf"/>
</dbReference>
<evidence type="ECO:0000313" key="4">
    <source>
        <dbReference type="EMBL" id="EJX11024.1"/>
    </source>
</evidence>
<name>J9GSR1_9ZZZZ</name>
<dbReference type="InterPro" id="IPR051161">
    <property type="entry name" value="Mannose-6P_isomerase_type2"/>
</dbReference>
<dbReference type="CDD" id="cd02213">
    <property type="entry name" value="cupin_PMI_typeII_C"/>
    <property type="match status" value="1"/>
</dbReference>
<feature type="domain" description="Nucleotidyl transferase" evidence="1">
    <location>
        <begin position="4"/>
        <end position="279"/>
    </location>
</feature>
<reference evidence="4" key="1">
    <citation type="journal article" date="2012" name="PLoS ONE">
        <title>Gene sets for utilization of primary and secondary nutrition supplies in the distal gut of endangered iberian lynx.</title>
        <authorList>
            <person name="Alcaide M."/>
            <person name="Messina E."/>
            <person name="Richter M."/>
            <person name="Bargiela R."/>
            <person name="Peplies J."/>
            <person name="Huws S.A."/>
            <person name="Newbold C.J."/>
            <person name="Golyshin P.N."/>
            <person name="Simon M.A."/>
            <person name="Lopez G."/>
            <person name="Yakimov M.M."/>
            <person name="Ferrer M."/>
        </authorList>
    </citation>
    <scope>NUCLEOTIDE SEQUENCE</scope>
</reference>
<dbReference type="Pfam" id="PF01050">
    <property type="entry name" value="MannoseP_isomer"/>
    <property type="match status" value="1"/>
</dbReference>
<dbReference type="GO" id="GO:0004475">
    <property type="term" value="F:mannose-1-phosphate guanylyltransferase (GTP) activity"/>
    <property type="evidence" value="ECO:0007669"/>
    <property type="project" value="TreeGrafter"/>
</dbReference>
<gene>
    <name evidence="4" type="ORF">EVA_00298</name>
</gene>
<dbReference type="Pfam" id="PF00483">
    <property type="entry name" value="NTP_transferase"/>
    <property type="match status" value="1"/>
</dbReference>
<keyword evidence="4" id="KW-0413">Isomerase</keyword>
<evidence type="ECO:0000259" key="3">
    <source>
        <dbReference type="Pfam" id="PF22640"/>
    </source>
</evidence>
<dbReference type="SUPFAM" id="SSF53448">
    <property type="entry name" value="Nucleotide-diphospho-sugar transferases"/>
    <property type="match status" value="1"/>
</dbReference>
<dbReference type="EMBL" id="AMCI01000007">
    <property type="protein sequence ID" value="EJX11024.1"/>
    <property type="molecule type" value="Genomic_DNA"/>
</dbReference>
<dbReference type="Gene3D" id="2.60.120.10">
    <property type="entry name" value="Jelly Rolls"/>
    <property type="match status" value="1"/>
</dbReference>
<dbReference type="PANTHER" id="PTHR46390:SF1">
    <property type="entry name" value="MANNOSE-1-PHOSPHATE GUANYLYLTRANSFERASE"/>
    <property type="match status" value="1"/>
</dbReference>
<dbReference type="InterPro" id="IPR014710">
    <property type="entry name" value="RmlC-like_jellyroll"/>
</dbReference>
<dbReference type="Pfam" id="PF22640">
    <property type="entry name" value="ManC_GMP_beta-helix"/>
    <property type="match status" value="1"/>
</dbReference>
<feature type="domain" description="MannoseP isomerase/GMP-like beta-helix" evidence="3">
    <location>
        <begin position="306"/>
        <end position="343"/>
    </location>
</feature>
<keyword evidence="4" id="KW-0808">Transferase</keyword>
<evidence type="ECO:0000259" key="1">
    <source>
        <dbReference type="Pfam" id="PF00483"/>
    </source>
</evidence>
<dbReference type="InterPro" id="IPR005835">
    <property type="entry name" value="NTP_transferase_dom"/>
</dbReference>
<feature type="domain" description="Mannose-6-phosphate isomerase type II C-terminal" evidence="2">
    <location>
        <begin position="352"/>
        <end position="454"/>
    </location>
</feature>
<organism evidence="4">
    <name type="scientific">gut metagenome</name>
    <dbReference type="NCBI Taxonomy" id="749906"/>
    <lineage>
        <taxon>unclassified sequences</taxon>
        <taxon>metagenomes</taxon>
        <taxon>organismal metagenomes</taxon>
    </lineage>
</organism>
<dbReference type="InterPro" id="IPR001538">
    <property type="entry name" value="Man6P_isomerase-2_C"/>
</dbReference>
<proteinExistence type="predicted"/>
<dbReference type="InterPro" id="IPR029044">
    <property type="entry name" value="Nucleotide-diphossugar_trans"/>
</dbReference>
<dbReference type="SUPFAM" id="SSF51182">
    <property type="entry name" value="RmlC-like cupins"/>
    <property type="match status" value="1"/>
</dbReference>
<dbReference type="InterPro" id="IPR054566">
    <property type="entry name" value="ManC/GMP-like_b-helix"/>
</dbReference>
<dbReference type="AlphaFoldDB" id="J9GSR1"/>
<dbReference type="GO" id="GO:0005976">
    <property type="term" value="P:polysaccharide metabolic process"/>
    <property type="evidence" value="ECO:0007669"/>
    <property type="project" value="InterPro"/>
</dbReference>
<accession>J9GSR1</accession>
<evidence type="ECO:0000259" key="2">
    <source>
        <dbReference type="Pfam" id="PF01050"/>
    </source>
</evidence>
<protein>
    <submittedName>
        <fullName evidence="4">Mannose-1-phosphate guanylyltransferase/mannose-6-phosphate isomerase</fullName>
    </submittedName>
</protein>